<sequence length="103" mass="11617">MGSVVQGAALGAAFELLFVSIADATQNIAHFNADLNRLESILHSIKLAIDDIENFNKILEGQQHETQSLIDRLLEGEKLIQKCSKVKWNCCERGYNRLSHEHR</sequence>
<comment type="caution">
    <text evidence="3">The sequence shown here is derived from an EMBL/GenBank/DDBJ whole genome shotgun (WGS) entry which is preliminary data.</text>
</comment>
<feature type="domain" description="RPW8" evidence="2">
    <location>
        <begin position="1"/>
        <end position="103"/>
    </location>
</feature>
<dbReference type="Pfam" id="PF05659">
    <property type="entry name" value="RPW8"/>
    <property type="match status" value="1"/>
</dbReference>
<reference evidence="4" key="1">
    <citation type="journal article" date="2018" name="Gigascience">
        <title>Genome assembly of the Pink Ipe (Handroanthus impetiginosus, Bignoniaceae), a highly valued, ecologically keystone Neotropical timber forest tree.</title>
        <authorList>
            <person name="Silva-Junior O.B."/>
            <person name="Grattapaglia D."/>
            <person name="Novaes E."/>
            <person name="Collevatti R.G."/>
        </authorList>
    </citation>
    <scope>NUCLEOTIDE SEQUENCE [LARGE SCALE GENOMIC DNA]</scope>
    <source>
        <strain evidence="4">cv. UFG-1</strain>
    </source>
</reference>
<dbReference type="OrthoDB" id="912244at2759"/>
<gene>
    <name evidence="3" type="ORF">CDL12_02845</name>
</gene>
<accession>A0A2G9I3U3</accession>
<protein>
    <recommendedName>
        <fullName evidence="2">RPW8 domain-containing protein</fullName>
    </recommendedName>
</protein>
<keyword evidence="1" id="KW-0732">Signal</keyword>
<keyword evidence="4" id="KW-1185">Reference proteome</keyword>
<proteinExistence type="predicted"/>
<evidence type="ECO:0000259" key="2">
    <source>
        <dbReference type="PROSITE" id="PS51153"/>
    </source>
</evidence>
<feature type="chain" id="PRO_5013546863" description="RPW8 domain-containing protein" evidence="1">
    <location>
        <begin position="25"/>
        <end position="103"/>
    </location>
</feature>
<name>A0A2G9I3U3_9LAMI</name>
<dbReference type="Proteomes" id="UP000231279">
    <property type="component" value="Unassembled WGS sequence"/>
</dbReference>
<evidence type="ECO:0000256" key="1">
    <source>
        <dbReference type="SAM" id="SignalP"/>
    </source>
</evidence>
<evidence type="ECO:0000313" key="3">
    <source>
        <dbReference type="EMBL" id="PIN24423.1"/>
    </source>
</evidence>
<organism evidence="3 4">
    <name type="scientific">Handroanthus impetiginosus</name>
    <dbReference type="NCBI Taxonomy" id="429701"/>
    <lineage>
        <taxon>Eukaryota</taxon>
        <taxon>Viridiplantae</taxon>
        <taxon>Streptophyta</taxon>
        <taxon>Embryophyta</taxon>
        <taxon>Tracheophyta</taxon>
        <taxon>Spermatophyta</taxon>
        <taxon>Magnoliopsida</taxon>
        <taxon>eudicotyledons</taxon>
        <taxon>Gunneridae</taxon>
        <taxon>Pentapetalae</taxon>
        <taxon>asterids</taxon>
        <taxon>lamiids</taxon>
        <taxon>Lamiales</taxon>
        <taxon>Bignoniaceae</taxon>
        <taxon>Crescentiina</taxon>
        <taxon>Tabebuia alliance</taxon>
        <taxon>Handroanthus</taxon>
    </lineage>
</organism>
<evidence type="ECO:0000313" key="4">
    <source>
        <dbReference type="Proteomes" id="UP000231279"/>
    </source>
</evidence>
<feature type="signal peptide" evidence="1">
    <location>
        <begin position="1"/>
        <end position="24"/>
    </location>
</feature>
<dbReference type="PROSITE" id="PS51153">
    <property type="entry name" value="RPW8"/>
    <property type="match status" value="1"/>
</dbReference>
<dbReference type="AlphaFoldDB" id="A0A2G9I3U3"/>
<dbReference type="InterPro" id="IPR008808">
    <property type="entry name" value="Powdery_mildew-R_dom"/>
</dbReference>
<dbReference type="EMBL" id="NKXS01000418">
    <property type="protein sequence ID" value="PIN24423.1"/>
    <property type="molecule type" value="Genomic_DNA"/>
</dbReference>